<reference evidence="1 2" key="1">
    <citation type="journal article" date="2022" name="Plant J.">
        <title>Chromosome-level genome of Camellia lanceoleosa provides a valuable resource for understanding genome evolution and self-incompatibility.</title>
        <authorList>
            <person name="Gong W."/>
            <person name="Xiao S."/>
            <person name="Wang L."/>
            <person name="Liao Z."/>
            <person name="Chang Y."/>
            <person name="Mo W."/>
            <person name="Hu G."/>
            <person name="Li W."/>
            <person name="Zhao G."/>
            <person name="Zhu H."/>
            <person name="Hu X."/>
            <person name="Ji K."/>
            <person name="Xiang X."/>
            <person name="Song Q."/>
            <person name="Yuan D."/>
            <person name="Jin S."/>
            <person name="Zhang L."/>
        </authorList>
    </citation>
    <scope>NUCLEOTIDE SEQUENCE [LARGE SCALE GENOMIC DNA]</scope>
    <source>
        <strain evidence="1">SQ_2022a</strain>
    </source>
</reference>
<keyword evidence="1" id="KW-0808">Transferase</keyword>
<keyword evidence="1" id="KW-0418">Kinase</keyword>
<dbReference type="EMBL" id="CM045759">
    <property type="protein sequence ID" value="KAI8017841.1"/>
    <property type="molecule type" value="Genomic_DNA"/>
</dbReference>
<comment type="caution">
    <text evidence="1">The sequence shown here is derived from an EMBL/GenBank/DDBJ whole genome shotgun (WGS) entry which is preliminary data.</text>
</comment>
<accession>A0ACC0I129</accession>
<gene>
    <name evidence="1" type="ORF">LOK49_LG04G03668</name>
</gene>
<sequence length="1252" mass="136782">METEATQTLAETDGSLSSKRALSQTLIPIPTDDRGFEPPDSALQAQENGAGVVGGDGGVLGDIKVIGGSSSSEDDSGDEKERGGRSEGDSTVLIGDDGADGKVELDQNGISILVQVHNSLDTVNASGNENDKGSVAENGGDPGAKLMKIPGSVSKMNQKESAEGSGEHESNPNGEENDEGGEDMVENDGGDDEGEDGEDLVENDGEKDEVGREDAVENDEEEDEGDDGEEDEGDREHEYLVGDLVWGKIRSHPWWPGQVYDASDASKYARKYNQRERQLIAYFGDGSFSWCSPSQLKPFAKDFEEMSKQSNARNFVNAVQRALDEIGRLVELKMTCSCIPEENRIGLARPSALNGGIKKGVLVPECDLSRLSIPRHEPAELLLNLRYISEVVSIANMIELTALRSWLSAFYQAKDGHKLAMYHEPVYIEGLEDKNRIGVTDINDFSGSVEAPVLGPSEEDWLSSPVYPGFGQTNKSLLQKCPGISEDKLYHRRKKKSVAELMKEDVVVEPKRKKEGVVKDVTSPGKLVSTSGKKKAKTSDDAPNQGASDFTSPSGRKRGKRKSAETLESLKSADNKVFSAKNGGGKGEEEARRDNVSSVENNDRDAKMQNEAPSQGGSDFASPPGKKRGRRKSAETSENKVLNAKNGGGEGEEKHKGDNLSRVENDEKDEKWETEAPSQHRCDFTSPPGRKRGRRKSAKTSENKVLNAKNGGEGEEKNKDDNLSRVENDERDAKRKTEAPSQHGSDFASPSGTKRRKRKSAETLGSPESAENKGSRAKNGGGKGDKETKKDKVSRVENDNRDAKMQNEAPSQGGSDFPSPSGRKRGRRKSVETLGSPESAENNVSSANNGSGEGEEETKKDNVSSVKNDRGAKREVEMASASRERKKSKYLSPPFTTPEWKVKNSNATGDLAESLKITKAARIGERMTRAAGQLIGSPPIVNHSNETIQEKNPKELDSRVEDQMKIIDSIKINVSTKEVTSEICSAARNPLYLRDKNSVDMICEFISAYRSAMFINGSNYKMYHKHRSSRNRKSSSSEPRLMEENLNQTGREMPESRSQRTRNEKNEDDKASTPITLMVTFPPGFPLPSKNDLVTVFSKFGPLNETETDVLYNSYCARVVFVRNSDAEEAFKKCIKDSPLGPACVNYRLRYPSAAPREHADNRAAAPRARADNRAASSASREGGKTPVDPSLQYAVDEASRLLFIKKKLEIMTSLLEKSDGNMLPETKSDLEGEMKGLLEEVSTMAKSSTSS</sequence>
<evidence type="ECO:0000313" key="1">
    <source>
        <dbReference type="EMBL" id="KAI8017841.1"/>
    </source>
</evidence>
<organism evidence="1 2">
    <name type="scientific">Camellia lanceoleosa</name>
    <dbReference type="NCBI Taxonomy" id="1840588"/>
    <lineage>
        <taxon>Eukaryota</taxon>
        <taxon>Viridiplantae</taxon>
        <taxon>Streptophyta</taxon>
        <taxon>Embryophyta</taxon>
        <taxon>Tracheophyta</taxon>
        <taxon>Spermatophyta</taxon>
        <taxon>Magnoliopsida</taxon>
        <taxon>eudicotyledons</taxon>
        <taxon>Gunneridae</taxon>
        <taxon>Pentapetalae</taxon>
        <taxon>asterids</taxon>
        <taxon>Ericales</taxon>
        <taxon>Theaceae</taxon>
        <taxon>Camellia</taxon>
    </lineage>
</organism>
<protein>
    <submittedName>
        <fullName evidence="1">Serine/threonine-protein kinase ATM</fullName>
    </submittedName>
</protein>
<proteinExistence type="predicted"/>
<keyword evidence="2" id="KW-1185">Reference proteome</keyword>
<name>A0ACC0I129_9ERIC</name>
<evidence type="ECO:0000313" key="2">
    <source>
        <dbReference type="Proteomes" id="UP001060215"/>
    </source>
</evidence>
<dbReference type="Proteomes" id="UP001060215">
    <property type="component" value="Chromosome 2"/>
</dbReference>